<reference evidence="4" key="1">
    <citation type="submission" date="2021-07" db="EMBL/GenBank/DDBJ databases">
        <title>Aureisphaera sp. CAU 1614 isolated from sea sediment.</title>
        <authorList>
            <person name="Kim W."/>
        </authorList>
    </citation>
    <scope>NUCLEOTIDE SEQUENCE</scope>
    <source>
        <strain evidence="4">CAU 1614</strain>
    </source>
</reference>
<evidence type="ECO:0000259" key="3">
    <source>
        <dbReference type="Pfam" id="PF18962"/>
    </source>
</evidence>
<accession>A0A9X1JVE7</accession>
<keyword evidence="1 2" id="KW-0732">Signal</keyword>
<dbReference type="Pfam" id="PF18962">
    <property type="entry name" value="Por_Secre_tail"/>
    <property type="match status" value="1"/>
</dbReference>
<evidence type="ECO:0000313" key="4">
    <source>
        <dbReference type="EMBL" id="MBW2937655.1"/>
    </source>
</evidence>
<comment type="caution">
    <text evidence="4">The sequence shown here is derived from an EMBL/GenBank/DDBJ whole genome shotgun (WGS) entry which is preliminary data.</text>
</comment>
<proteinExistence type="predicted"/>
<keyword evidence="5" id="KW-1185">Reference proteome</keyword>
<dbReference type="RefSeq" id="WP_219052073.1">
    <property type="nucleotide sequence ID" value="NZ_JAHWDP010000002.1"/>
</dbReference>
<organism evidence="4 5">
    <name type="scientific">Halomarinibacterium sedimenti</name>
    <dbReference type="NCBI Taxonomy" id="2857106"/>
    <lineage>
        <taxon>Bacteria</taxon>
        <taxon>Pseudomonadati</taxon>
        <taxon>Bacteroidota</taxon>
        <taxon>Flavobacteriia</taxon>
        <taxon>Flavobacteriales</taxon>
        <taxon>Flavobacteriaceae</taxon>
        <taxon>Halomarinibacterium</taxon>
    </lineage>
</organism>
<protein>
    <submittedName>
        <fullName evidence="4">T9SS type A sorting domain-containing protein</fullName>
    </submittedName>
</protein>
<dbReference type="InterPro" id="IPR026444">
    <property type="entry name" value="Secre_tail"/>
</dbReference>
<evidence type="ECO:0000256" key="2">
    <source>
        <dbReference type="SAM" id="SignalP"/>
    </source>
</evidence>
<sequence length="587" mass="65010">MKTKLYIAIFFLTLSLTAFGQFQMNSGGANEYYHDLNTDIINDNSNDFVIAGNLFDANFSTQLMVLFRKSQNGTTVWEHNYVSPGGPIVRVLDVVNYFDKIFATGYIELNGPGTRTTFIADINAVNGLVTNAFFYDVLTPPMNSQGLKIIVSNSDADGDGVADLGLVVGGYFSNCVPINTNGSTCTNLGFVLRTDFNLNTIWMIELDNNNTTTGNFDYDFINGITETPTGFFLTGSVVGIPMAGVPDQQGVLAHKIDFMGNFVWDGSYIFGNANDLSVDAYYDTASSQIFMLANYSQTHYFGVTVYNDATGVINNASSWYVTDFNDLNTYAFKLTESITNPANLVISGYDRDQVWQDALGNPVTGQSNIFIYEFDKSTGAQVGQYTQYLVPHIEHSPEELNFWSLQMPLIYYPDMSYQYTNNDGTGTFYFHVGYRTIPSGETWVESLSTNATLQNVCINLRKTLTLNPLLYTPIVATSGFVPYSEGPIVLNANPMTPIDRDCDDTILSIINPQGNLWKLYPNPCNELVYVTSETEVAYTLFDEMGRKINSGSVSRDKPIQVSHLSKGIYFVSLINANSSGTIKLVKD</sequence>
<feature type="chain" id="PRO_5040723757" evidence="2">
    <location>
        <begin position="21"/>
        <end position="587"/>
    </location>
</feature>
<evidence type="ECO:0000313" key="5">
    <source>
        <dbReference type="Proteomes" id="UP001138686"/>
    </source>
</evidence>
<dbReference type="Proteomes" id="UP001138686">
    <property type="component" value="Unassembled WGS sequence"/>
</dbReference>
<dbReference type="AlphaFoldDB" id="A0A9X1JVE7"/>
<gene>
    <name evidence="4" type="ORF">KXJ69_06025</name>
</gene>
<name>A0A9X1JVE7_9FLAO</name>
<evidence type="ECO:0000256" key="1">
    <source>
        <dbReference type="ARBA" id="ARBA00022729"/>
    </source>
</evidence>
<feature type="signal peptide" evidence="2">
    <location>
        <begin position="1"/>
        <end position="20"/>
    </location>
</feature>
<dbReference type="EMBL" id="JAHWDP010000002">
    <property type="protein sequence ID" value="MBW2937655.1"/>
    <property type="molecule type" value="Genomic_DNA"/>
</dbReference>
<feature type="domain" description="Secretion system C-terminal sorting" evidence="3">
    <location>
        <begin position="519"/>
        <end position="583"/>
    </location>
</feature>
<dbReference type="NCBIfam" id="TIGR04183">
    <property type="entry name" value="Por_Secre_tail"/>
    <property type="match status" value="1"/>
</dbReference>